<reference evidence="2" key="1">
    <citation type="submission" date="2023-05" db="EMBL/GenBank/DDBJ databases">
        <authorList>
            <person name="Du J."/>
        </authorList>
    </citation>
    <scope>NUCLEOTIDE SEQUENCE</scope>
    <source>
        <strain evidence="2">UMB1064</strain>
    </source>
</reference>
<sequence>MGWHNGIIDAIVGGDEVENGRPGTPPHPLAVMASSLSLTRPP</sequence>
<comment type="caution">
    <text evidence="2">The sequence shown here is derived from an EMBL/GenBank/DDBJ whole genome shotgun (WGS) entry which is preliminary data.</text>
</comment>
<evidence type="ECO:0000313" key="3">
    <source>
        <dbReference type="Proteomes" id="UP001223646"/>
    </source>
</evidence>
<evidence type="ECO:0000256" key="1">
    <source>
        <dbReference type="SAM" id="MobiDB-lite"/>
    </source>
</evidence>
<proteinExistence type="predicted"/>
<organism evidence="2 3">
    <name type="scientific">Corynebacterium amycolatum</name>
    <dbReference type="NCBI Taxonomy" id="43765"/>
    <lineage>
        <taxon>Bacteria</taxon>
        <taxon>Bacillati</taxon>
        <taxon>Actinomycetota</taxon>
        <taxon>Actinomycetes</taxon>
        <taxon>Mycobacteriales</taxon>
        <taxon>Corynebacteriaceae</taxon>
        <taxon>Corynebacterium</taxon>
    </lineage>
</organism>
<dbReference type="RefSeq" id="WP_284826657.1">
    <property type="nucleotide sequence ID" value="NZ_JASOOY020000032.1"/>
</dbReference>
<dbReference type="AlphaFoldDB" id="A0AAW9SWW4"/>
<gene>
    <name evidence="2" type="ORF">QP460_009550</name>
</gene>
<evidence type="ECO:0000313" key="2">
    <source>
        <dbReference type="EMBL" id="MEO3717828.1"/>
    </source>
</evidence>
<name>A0AAW9SWW4_CORAY</name>
<dbReference type="EMBL" id="JASOOY020000032">
    <property type="protein sequence ID" value="MEO3717828.1"/>
    <property type="molecule type" value="Genomic_DNA"/>
</dbReference>
<protein>
    <submittedName>
        <fullName evidence="2">Uncharacterized protein</fullName>
    </submittedName>
</protein>
<accession>A0AAW9SWW4</accession>
<dbReference type="Proteomes" id="UP001223646">
    <property type="component" value="Unassembled WGS sequence"/>
</dbReference>
<feature type="region of interest" description="Disordered" evidence="1">
    <location>
        <begin position="14"/>
        <end position="42"/>
    </location>
</feature>
<reference evidence="2" key="2">
    <citation type="submission" date="2024-05" db="EMBL/GenBank/DDBJ databases">
        <authorList>
            <person name="Wolfe A."/>
        </authorList>
    </citation>
    <scope>NUCLEOTIDE SEQUENCE</scope>
    <source>
        <strain evidence="2">UMB1064</strain>
    </source>
</reference>